<evidence type="ECO:0000256" key="1">
    <source>
        <dbReference type="ARBA" id="ARBA00022596"/>
    </source>
</evidence>
<dbReference type="InParanoid" id="A0A1I4KDV5"/>
<dbReference type="Pfam" id="PF01969">
    <property type="entry name" value="Ni_insertion"/>
    <property type="match status" value="1"/>
</dbReference>
<evidence type="ECO:0000313" key="4">
    <source>
        <dbReference type="Proteomes" id="UP000199152"/>
    </source>
</evidence>
<dbReference type="NCBIfam" id="TIGR00299">
    <property type="entry name" value="nickel pincer cofactor biosynthesis protein LarC"/>
    <property type="match status" value="1"/>
</dbReference>
<dbReference type="HAMAP" id="MF_01074">
    <property type="entry name" value="LarC"/>
    <property type="match status" value="1"/>
</dbReference>
<dbReference type="GO" id="GO:0016151">
    <property type="term" value="F:nickel cation binding"/>
    <property type="evidence" value="ECO:0007669"/>
    <property type="project" value="UniProtKB-UniRule"/>
</dbReference>
<dbReference type="STRING" id="504800.SAMN04488085_11758"/>
<protein>
    <recommendedName>
        <fullName evidence="2">Pyridinium-3,5-bisthiocarboxylic acid mononucleotide nickel insertion protein</fullName>
        <shortName evidence="2">P2TMN nickel insertion protein</shortName>
        <ecNumber evidence="2">4.99.1.12</ecNumber>
    </recommendedName>
    <alternativeName>
        <fullName evidence="2">Nickel-pincer cofactor biosynthesis protein LarC</fullName>
    </alternativeName>
</protein>
<comment type="catalytic activity">
    <reaction evidence="2">
        <text>Ni(II)-pyridinium-3,5-bisthiocarboxylate mononucleotide = pyridinium-3,5-bisthiocarboxylate mononucleotide + Ni(2+)</text>
        <dbReference type="Rhea" id="RHEA:54784"/>
        <dbReference type="ChEBI" id="CHEBI:49786"/>
        <dbReference type="ChEBI" id="CHEBI:137372"/>
        <dbReference type="ChEBI" id="CHEBI:137373"/>
        <dbReference type="EC" id="4.99.1.12"/>
    </reaction>
</comment>
<evidence type="ECO:0000313" key="3">
    <source>
        <dbReference type="EMBL" id="SFL76637.1"/>
    </source>
</evidence>
<dbReference type="Proteomes" id="UP000199152">
    <property type="component" value="Unassembled WGS sequence"/>
</dbReference>
<keyword evidence="2" id="KW-0456">Lyase</keyword>
<comment type="similarity">
    <text evidence="2">Belongs to the LarC family.</text>
</comment>
<dbReference type="InterPro" id="IPR002822">
    <property type="entry name" value="Ni_insertion"/>
</dbReference>
<dbReference type="GO" id="GO:0016829">
    <property type="term" value="F:lyase activity"/>
    <property type="evidence" value="ECO:0007669"/>
    <property type="project" value="UniProtKB-UniRule"/>
</dbReference>
<name>A0A1I4KDV5_9ACTN</name>
<evidence type="ECO:0000256" key="2">
    <source>
        <dbReference type="HAMAP-Rule" id="MF_01074"/>
    </source>
</evidence>
<accession>A0A1I4KDV5</accession>
<sequence>MIGWLDLAAGASGDLLLGALVDAGVPLDVPAAAVAALPVERIELTSELVSRHGLGATRVHVHAPVTTEHRTWDDVRALLAGAALAPAVRDGALAVFERLALAEGRVHRVAPETVHFHEVGALDALADVVGVVAALEHLRLDRLTASPVALGSGSARSAHGVVPVPAPAVLELLAGAPVHAGPVPAEACTPTGAALLAARVDEWTTLPPMRVQRVGVGAGARDPVEAPNVVRLVLGEPAGPTPATTVVLEANVDDLDPRLWPGVLDTLHAAGASDAWLTPILMKKGRPAHTLSALCPPERVAAVQAAVFATTSTIGLRVVPVGKVALERTTGSVEVLGGRVGVKLAVAGGRPVNVSVEFEDVAALARERGLPVKEVLRAATAAAEAAHPVT</sequence>
<gene>
    <name evidence="2" type="primary">larC</name>
    <name evidence="3" type="ORF">SAMN04488085_11758</name>
</gene>
<dbReference type="Gene3D" id="3.30.70.1380">
    <property type="entry name" value="Transcriptional regulatory protein pf0864 domain like"/>
    <property type="match status" value="1"/>
</dbReference>
<keyword evidence="1 2" id="KW-0533">Nickel</keyword>
<dbReference type="AlphaFoldDB" id="A0A1I4KDV5"/>
<dbReference type="GO" id="GO:0051604">
    <property type="term" value="P:protein maturation"/>
    <property type="evidence" value="ECO:0007669"/>
    <property type="project" value="UniProtKB-UniRule"/>
</dbReference>
<dbReference type="OrthoDB" id="9765625at2"/>
<reference evidence="3 4" key="1">
    <citation type="submission" date="2016-10" db="EMBL/GenBank/DDBJ databases">
        <authorList>
            <person name="de Groot N.N."/>
        </authorList>
    </citation>
    <scope>NUCLEOTIDE SEQUENCE [LARGE SCALE GENOMIC DNA]</scope>
    <source>
        <strain evidence="3 4">DSM 45317</strain>
    </source>
</reference>
<dbReference type="RefSeq" id="WP_091329180.1">
    <property type="nucleotide sequence ID" value="NZ_FOSW01000017.1"/>
</dbReference>
<proteinExistence type="inferred from homology"/>
<keyword evidence="4" id="KW-1185">Reference proteome</keyword>
<organism evidence="3 4">
    <name type="scientific">Geodermatophilus ruber</name>
    <dbReference type="NCBI Taxonomy" id="504800"/>
    <lineage>
        <taxon>Bacteria</taxon>
        <taxon>Bacillati</taxon>
        <taxon>Actinomycetota</taxon>
        <taxon>Actinomycetes</taxon>
        <taxon>Geodermatophilales</taxon>
        <taxon>Geodermatophilaceae</taxon>
        <taxon>Geodermatophilus</taxon>
    </lineage>
</organism>
<dbReference type="PANTHER" id="PTHR36566:SF1">
    <property type="entry name" value="PYRIDINIUM-3,5-BISTHIOCARBOXYLIC ACID MONONUCLEOTIDE NICKEL INSERTION PROTEIN"/>
    <property type="match status" value="1"/>
</dbReference>
<dbReference type="EMBL" id="FOSW01000017">
    <property type="protein sequence ID" value="SFL76637.1"/>
    <property type="molecule type" value="Genomic_DNA"/>
</dbReference>
<dbReference type="EC" id="4.99.1.12" evidence="2"/>
<comment type="function">
    <text evidence="2">Involved in the biosynthesis of a nickel-pincer cofactor ((SCS)Ni(II) pincer complex). Binds Ni(2+), and functions in nickel delivery to pyridinium-3,5-bisthiocarboxylic acid mononucleotide (P2TMN), to form the mature cofactor. Is thus probably required for the activation of nickel-pincer cofactor-dependent enzymes.</text>
</comment>
<dbReference type="PANTHER" id="PTHR36566">
    <property type="entry name" value="NICKEL INSERTION PROTEIN-RELATED"/>
    <property type="match status" value="1"/>
</dbReference>
<dbReference type="Gene3D" id="3.10.20.300">
    <property type="entry name" value="mk0293 like domain"/>
    <property type="match status" value="1"/>
</dbReference>